<dbReference type="PROSITE" id="PS51679">
    <property type="entry name" value="SAM_MT_C5"/>
    <property type="match status" value="1"/>
</dbReference>
<keyword evidence="9" id="KW-1185">Reference proteome</keyword>
<dbReference type="GO" id="GO:0003886">
    <property type="term" value="F:DNA (cytosine-5-)-methyltransferase activity"/>
    <property type="evidence" value="ECO:0007669"/>
    <property type="project" value="UniProtKB-EC"/>
</dbReference>
<gene>
    <name evidence="8" type="ORF">CGZ90_05630</name>
</gene>
<dbReference type="PANTHER" id="PTHR10629:SF52">
    <property type="entry name" value="DNA (CYTOSINE-5)-METHYLTRANSFERASE 1"/>
    <property type="match status" value="1"/>
</dbReference>
<evidence type="ECO:0000256" key="2">
    <source>
        <dbReference type="ARBA" id="ARBA00022603"/>
    </source>
</evidence>
<dbReference type="InterPro" id="IPR050390">
    <property type="entry name" value="C5-Methyltransferase"/>
</dbReference>
<protein>
    <recommendedName>
        <fullName evidence="1">DNA (cytosine-5-)-methyltransferase</fullName>
        <ecNumber evidence="1">2.1.1.37</ecNumber>
    </recommendedName>
</protein>
<evidence type="ECO:0000256" key="6">
    <source>
        <dbReference type="PROSITE-ProRule" id="PRU01016"/>
    </source>
</evidence>
<dbReference type="EC" id="2.1.1.37" evidence="1"/>
<name>A0A235FDQ1_9BACL</name>
<evidence type="ECO:0000313" key="8">
    <source>
        <dbReference type="EMBL" id="OYD59369.1"/>
    </source>
</evidence>
<dbReference type="Pfam" id="PF00145">
    <property type="entry name" value="DNA_methylase"/>
    <property type="match status" value="1"/>
</dbReference>
<evidence type="ECO:0000256" key="5">
    <source>
        <dbReference type="ARBA" id="ARBA00022747"/>
    </source>
</evidence>
<dbReference type="InterPro" id="IPR031303">
    <property type="entry name" value="C5_meth_CS"/>
</dbReference>
<dbReference type="PRINTS" id="PR00105">
    <property type="entry name" value="C5METTRFRASE"/>
</dbReference>
<dbReference type="Proteomes" id="UP000215059">
    <property type="component" value="Unassembled WGS sequence"/>
</dbReference>
<dbReference type="GO" id="GO:0009307">
    <property type="term" value="P:DNA restriction-modification system"/>
    <property type="evidence" value="ECO:0007669"/>
    <property type="project" value="UniProtKB-KW"/>
</dbReference>
<dbReference type="OrthoDB" id="9813719at2"/>
<dbReference type="InterPro" id="IPR029063">
    <property type="entry name" value="SAM-dependent_MTases_sf"/>
</dbReference>
<dbReference type="Gene3D" id="3.40.50.150">
    <property type="entry name" value="Vaccinia Virus protein VP39"/>
    <property type="match status" value="1"/>
</dbReference>
<keyword evidence="3 6" id="KW-0808">Transferase</keyword>
<evidence type="ECO:0000256" key="7">
    <source>
        <dbReference type="RuleBase" id="RU000416"/>
    </source>
</evidence>
<dbReference type="PROSITE" id="PS00095">
    <property type="entry name" value="C5_MTASE_2"/>
    <property type="match status" value="1"/>
</dbReference>
<comment type="caution">
    <text evidence="8">The sequence shown here is derived from an EMBL/GenBank/DDBJ whole genome shotgun (WGS) entry which is preliminary data.</text>
</comment>
<keyword evidence="4 6" id="KW-0949">S-adenosyl-L-methionine</keyword>
<dbReference type="Gene3D" id="3.90.120.10">
    <property type="entry name" value="DNA Methylase, subunit A, domain 2"/>
    <property type="match status" value="1"/>
</dbReference>
<evidence type="ECO:0000256" key="4">
    <source>
        <dbReference type="ARBA" id="ARBA00022691"/>
    </source>
</evidence>
<proteinExistence type="inferred from homology"/>
<comment type="similarity">
    <text evidence="6 7">Belongs to the class I-like SAM-binding methyltransferase superfamily. C5-methyltransferase family.</text>
</comment>
<evidence type="ECO:0000256" key="1">
    <source>
        <dbReference type="ARBA" id="ARBA00011975"/>
    </source>
</evidence>
<organism evidence="8 9">
    <name type="scientific">Fictibacillus aquaticus</name>
    <dbReference type="NCBI Taxonomy" id="2021314"/>
    <lineage>
        <taxon>Bacteria</taxon>
        <taxon>Bacillati</taxon>
        <taxon>Bacillota</taxon>
        <taxon>Bacilli</taxon>
        <taxon>Bacillales</taxon>
        <taxon>Fictibacillaceae</taxon>
        <taxon>Fictibacillus</taxon>
    </lineage>
</organism>
<sequence>MNKGLIHYMKAISLFSGAGGLDIASFMAGIPVAFSIDIEKDCIETLKINEEFHNTTAICGDLSEFSSEQIKGLSGLKENESFIVIGGAPCQPFSKNGYWVTNKIRRGINDPRADLVNQFLRVVTDLSPDGFVFENVESLLHPTNKVIVDSFIEIIQEAGYRYKIVRANSLNYGVPQKRKRLFIIGTKGNFKTEEPLITHGDSEDLLDSHLKPFVSVGEAISEFDNDMYFEKEELTVGGTYHEDLLEVPPGMNYKALTAWAGYPNPKFVADKRFWNFLLKLHPDRPSWTITAQPGPWVGPFHWNSRRLRVPEIAAIQTFPKGYHFFGNRRSIQKQIGNAVPPLMGKAMIEFLKESLDGLPVSKESECIGIK</sequence>
<evidence type="ECO:0000256" key="3">
    <source>
        <dbReference type="ARBA" id="ARBA00022679"/>
    </source>
</evidence>
<dbReference type="SUPFAM" id="SSF53335">
    <property type="entry name" value="S-adenosyl-L-methionine-dependent methyltransferases"/>
    <property type="match status" value="1"/>
</dbReference>
<keyword evidence="2 6" id="KW-0489">Methyltransferase</keyword>
<dbReference type="PANTHER" id="PTHR10629">
    <property type="entry name" value="CYTOSINE-SPECIFIC METHYLTRANSFERASE"/>
    <property type="match status" value="1"/>
</dbReference>
<dbReference type="AlphaFoldDB" id="A0A235FDQ1"/>
<dbReference type="GO" id="GO:0003677">
    <property type="term" value="F:DNA binding"/>
    <property type="evidence" value="ECO:0007669"/>
    <property type="project" value="TreeGrafter"/>
</dbReference>
<reference evidence="8 9" key="1">
    <citation type="submission" date="2017-07" db="EMBL/GenBank/DDBJ databases">
        <title>Fictibacillus sp. nov. GDSW-R2A3 Genome sequencing and assembly.</title>
        <authorList>
            <person name="Mayilraj S."/>
        </authorList>
    </citation>
    <scope>NUCLEOTIDE SEQUENCE [LARGE SCALE GENOMIC DNA]</scope>
    <source>
        <strain evidence="8 9">GDSW-R2A3</strain>
    </source>
</reference>
<accession>A0A235FDQ1</accession>
<dbReference type="NCBIfam" id="TIGR00675">
    <property type="entry name" value="dcm"/>
    <property type="match status" value="1"/>
</dbReference>
<feature type="active site" evidence="6">
    <location>
        <position position="90"/>
    </location>
</feature>
<keyword evidence="5" id="KW-0680">Restriction system</keyword>
<dbReference type="GO" id="GO:0044027">
    <property type="term" value="P:negative regulation of gene expression via chromosomal CpG island methylation"/>
    <property type="evidence" value="ECO:0007669"/>
    <property type="project" value="TreeGrafter"/>
</dbReference>
<dbReference type="GO" id="GO:0032259">
    <property type="term" value="P:methylation"/>
    <property type="evidence" value="ECO:0007669"/>
    <property type="project" value="UniProtKB-KW"/>
</dbReference>
<dbReference type="EMBL" id="NOII01000001">
    <property type="protein sequence ID" value="OYD59369.1"/>
    <property type="molecule type" value="Genomic_DNA"/>
</dbReference>
<dbReference type="InterPro" id="IPR001525">
    <property type="entry name" value="C5_MeTfrase"/>
</dbReference>
<evidence type="ECO:0000313" key="9">
    <source>
        <dbReference type="Proteomes" id="UP000215059"/>
    </source>
</evidence>